<keyword evidence="3" id="KW-1185">Reference proteome</keyword>
<feature type="compositionally biased region" description="Basic and acidic residues" evidence="1">
    <location>
        <begin position="30"/>
        <end position="50"/>
    </location>
</feature>
<accession>A0ABR0AAP8</accession>
<proteinExistence type="predicted"/>
<name>A0ABR0AAP8_9CRUS</name>
<reference evidence="2 3" key="1">
    <citation type="journal article" date="2023" name="Nucleic Acids Res.">
        <title>The hologenome of Daphnia magna reveals possible DNA methylation and microbiome-mediated evolution of the host genome.</title>
        <authorList>
            <person name="Chaturvedi A."/>
            <person name="Li X."/>
            <person name="Dhandapani V."/>
            <person name="Marshall H."/>
            <person name="Kissane S."/>
            <person name="Cuenca-Cambronero M."/>
            <person name="Asole G."/>
            <person name="Calvet F."/>
            <person name="Ruiz-Romero M."/>
            <person name="Marangio P."/>
            <person name="Guigo R."/>
            <person name="Rago D."/>
            <person name="Mirbahai L."/>
            <person name="Eastwood N."/>
            <person name="Colbourne J.K."/>
            <person name="Zhou J."/>
            <person name="Mallon E."/>
            <person name="Orsini L."/>
        </authorList>
    </citation>
    <scope>NUCLEOTIDE SEQUENCE [LARGE SCALE GENOMIC DNA]</scope>
    <source>
        <strain evidence="2">LRV0_1</strain>
    </source>
</reference>
<evidence type="ECO:0000313" key="3">
    <source>
        <dbReference type="Proteomes" id="UP001234178"/>
    </source>
</evidence>
<dbReference type="EMBL" id="JAOYFB010000037">
    <property type="protein sequence ID" value="KAK4022196.1"/>
    <property type="molecule type" value="Genomic_DNA"/>
</dbReference>
<evidence type="ECO:0000256" key="1">
    <source>
        <dbReference type="SAM" id="MobiDB-lite"/>
    </source>
</evidence>
<comment type="caution">
    <text evidence="2">The sequence shown here is derived from an EMBL/GenBank/DDBJ whole genome shotgun (WGS) entry which is preliminary data.</text>
</comment>
<feature type="region of interest" description="Disordered" evidence="1">
    <location>
        <begin position="23"/>
        <end position="84"/>
    </location>
</feature>
<organism evidence="2 3">
    <name type="scientific">Daphnia magna</name>
    <dbReference type="NCBI Taxonomy" id="35525"/>
    <lineage>
        <taxon>Eukaryota</taxon>
        <taxon>Metazoa</taxon>
        <taxon>Ecdysozoa</taxon>
        <taxon>Arthropoda</taxon>
        <taxon>Crustacea</taxon>
        <taxon>Branchiopoda</taxon>
        <taxon>Diplostraca</taxon>
        <taxon>Cladocera</taxon>
        <taxon>Anomopoda</taxon>
        <taxon>Daphniidae</taxon>
        <taxon>Daphnia</taxon>
    </lineage>
</organism>
<sequence>MTGTATPVDALKRNWVVRRLKTADKLGSLTKKDMEDENKQNKNPTNEENKKRAKRNGCKRNDKEDQKDRGAISKNSRRRSGIAIHPLAAGRVLLLPRDSAAAIKPHQRCKV</sequence>
<protein>
    <submittedName>
        <fullName evidence="2">Uncharacterized protein</fullName>
    </submittedName>
</protein>
<dbReference type="Proteomes" id="UP001234178">
    <property type="component" value="Unassembled WGS sequence"/>
</dbReference>
<evidence type="ECO:0000313" key="2">
    <source>
        <dbReference type="EMBL" id="KAK4022196.1"/>
    </source>
</evidence>
<feature type="compositionally biased region" description="Basic and acidic residues" evidence="1">
    <location>
        <begin position="59"/>
        <end position="71"/>
    </location>
</feature>
<gene>
    <name evidence="2" type="ORF">OUZ56_007675</name>
</gene>